<evidence type="ECO:0000313" key="1">
    <source>
        <dbReference type="EMBL" id="KDR53587.1"/>
    </source>
</evidence>
<protein>
    <submittedName>
        <fullName evidence="1">Uncharacterized protein</fullName>
    </submittedName>
</protein>
<dbReference type="HOGENOM" id="CLU_3156297_0_0_10"/>
<gene>
    <name evidence="1" type="ORF">HMPREF1991_00382</name>
</gene>
<reference evidence="1 2" key="1">
    <citation type="submission" date="2013-08" db="EMBL/GenBank/DDBJ databases">
        <authorList>
            <person name="Weinstock G."/>
            <person name="Sodergren E."/>
            <person name="Wylie T."/>
            <person name="Fulton L."/>
            <person name="Fulton R."/>
            <person name="Fronick C."/>
            <person name="O'Laughlin M."/>
            <person name="Godfrey J."/>
            <person name="Miner T."/>
            <person name="Herter B."/>
            <person name="Appelbaum E."/>
            <person name="Cordes M."/>
            <person name="Lek S."/>
            <person name="Wollam A."/>
            <person name="Pepin K.H."/>
            <person name="Palsikar V.B."/>
            <person name="Mitreva M."/>
            <person name="Wilson R.K."/>
        </authorList>
    </citation>
    <scope>NUCLEOTIDE SEQUENCE [LARGE SCALE GENOMIC DNA]</scope>
    <source>
        <strain evidence="1 2">ATCC 15930</strain>
    </source>
</reference>
<sequence length="48" mass="5724">MFIHPAFQTPKQLSFIHLRLKRKNPQYNNALGILNCVHWLIEIFTALF</sequence>
<evidence type="ECO:0000313" key="2">
    <source>
        <dbReference type="Proteomes" id="UP000027442"/>
    </source>
</evidence>
<dbReference type="EMBL" id="JNGW01000014">
    <property type="protein sequence ID" value="KDR53587.1"/>
    <property type="molecule type" value="Genomic_DNA"/>
</dbReference>
<dbReference type="Proteomes" id="UP000027442">
    <property type="component" value="Unassembled WGS sequence"/>
</dbReference>
<proteinExistence type="predicted"/>
<comment type="caution">
    <text evidence="1">The sequence shown here is derived from an EMBL/GenBank/DDBJ whole genome shotgun (WGS) entry which is preliminary data.</text>
</comment>
<keyword evidence="2" id="KW-1185">Reference proteome</keyword>
<dbReference type="PATRIC" id="fig|1122985.7.peg.398"/>
<name>A0A069QLP1_HOYLO</name>
<organism evidence="1 2">
    <name type="scientific">Hoylesella loescheii DSM 19665 = JCM 12249 = ATCC 15930</name>
    <dbReference type="NCBI Taxonomy" id="1122985"/>
    <lineage>
        <taxon>Bacteria</taxon>
        <taxon>Pseudomonadati</taxon>
        <taxon>Bacteroidota</taxon>
        <taxon>Bacteroidia</taxon>
        <taxon>Bacteroidales</taxon>
        <taxon>Prevotellaceae</taxon>
        <taxon>Hoylesella</taxon>
    </lineage>
</organism>
<dbReference type="AlphaFoldDB" id="A0A069QLP1"/>
<accession>A0A069QLP1</accession>